<dbReference type="OrthoDB" id="9806180at2"/>
<feature type="domain" description="Alpha/beta hydrolase fold-3" evidence="3">
    <location>
        <begin position="75"/>
        <end position="272"/>
    </location>
</feature>
<protein>
    <submittedName>
        <fullName evidence="4">Acetyl esterase/lipase</fullName>
    </submittedName>
</protein>
<keyword evidence="5" id="KW-1185">Reference proteome</keyword>
<dbReference type="GO" id="GO:0004806">
    <property type="term" value="F:triacylglycerol lipase activity"/>
    <property type="evidence" value="ECO:0007669"/>
    <property type="project" value="TreeGrafter"/>
</dbReference>
<dbReference type="Gene3D" id="3.40.50.1820">
    <property type="entry name" value="alpha/beta hydrolase"/>
    <property type="match status" value="1"/>
</dbReference>
<keyword evidence="2" id="KW-0378">Hydrolase</keyword>
<evidence type="ECO:0000256" key="2">
    <source>
        <dbReference type="ARBA" id="ARBA00022801"/>
    </source>
</evidence>
<sequence>MSLMRPVLNLWLRMTEKPHLARTARPVDLRKSFERKARLFFRAPRGTRFEVETLGGVPVLWASGPWAARGAGPVILYFHGGGYVFGSPRTHKAMLARLSSLCGLPACLPDYRLAPEHAFPAAVEDALTAYRAIADHPGGVILGGDSAGGGLALALLGEITRLGLAPPLGCFAFSPLTDLTFSGESLGRNAKADVVLPASRAPEMGRQYLAGAKADDPRASPLNADFKGAPPVWLAVGSTEILLDDTRRMAARLEANGVAVDCRVEHDLPHVWPLFQGLLPEAMVTLRQVAGWIKALSSRPNES</sequence>
<evidence type="ECO:0000256" key="1">
    <source>
        <dbReference type="ARBA" id="ARBA00010515"/>
    </source>
</evidence>
<comment type="similarity">
    <text evidence="1">Belongs to the 'GDXG' lipolytic enzyme family.</text>
</comment>
<dbReference type="InterPro" id="IPR029058">
    <property type="entry name" value="AB_hydrolase_fold"/>
</dbReference>
<dbReference type="Proteomes" id="UP000184191">
    <property type="component" value="Unassembled WGS sequence"/>
</dbReference>
<evidence type="ECO:0000313" key="5">
    <source>
        <dbReference type="Proteomes" id="UP000184191"/>
    </source>
</evidence>
<dbReference type="PANTHER" id="PTHR48081">
    <property type="entry name" value="AB HYDROLASE SUPERFAMILY PROTEIN C4A8.06C"/>
    <property type="match status" value="1"/>
</dbReference>
<dbReference type="InterPro" id="IPR050300">
    <property type="entry name" value="GDXG_lipolytic_enzyme"/>
</dbReference>
<evidence type="ECO:0000313" key="4">
    <source>
        <dbReference type="EMBL" id="SHL54794.1"/>
    </source>
</evidence>
<accession>A0A1M7BIN6</accession>
<name>A0A1M7BIN6_9RHOB</name>
<dbReference type="Pfam" id="PF07859">
    <property type="entry name" value="Abhydrolase_3"/>
    <property type="match status" value="1"/>
</dbReference>
<dbReference type="PANTHER" id="PTHR48081:SF30">
    <property type="entry name" value="ACETYL-HYDROLASE LIPR-RELATED"/>
    <property type="match status" value="1"/>
</dbReference>
<proteinExistence type="inferred from homology"/>
<reference evidence="5" key="1">
    <citation type="submission" date="2016-11" db="EMBL/GenBank/DDBJ databases">
        <authorList>
            <person name="Varghese N."/>
            <person name="Submissions S."/>
        </authorList>
    </citation>
    <scope>NUCLEOTIDE SEQUENCE [LARGE SCALE GENOMIC DNA]</scope>
    <source>
        <strain evidence="5">DSM 29327</strain>
    </source>
</reference>
<dbReference type="InterPro" id="IPR013094">
    <property type="entry name" value="AB_hydrolase_3"/>
</dbReference>
<gene>
    <name evidence="4" type="ORF">SAMN05444414_11871</name>
</gene>
<dbReference type="STRING" id="1054996.SAMN05444414_11871"/>
<dbReference type="AlphaFoldDB" id="A0A1M7BIN6"/>
<evidence type="ECO:0000259" key="3">
    <source>
        <dbReference type="Pfam" id="PF07859"/>
    </source>
</evidence>
<dbReference type="SUPFAM" id="SSF53474">
    <property type="entry name" value="alpha/beta-Hydrolases"/>
    <property type="match status" value="1"/>
</dbReference>
<organism evidence="4 5">
    <name type="scientific">Roseovarius marisflavi</name>
    <dbReference type="NCBI Taxonomy" id="1054996"/>
    <lineage>
        <taxon>Bacteria</taxon>
        <taxon>Pseudomonadati</taxon>
        <taxon>Pseudomonadota</taxon>
        <taxon>Alphaproteobacteria</taxon>
        <taxon>Rhodobacterales</taxon>
        <taxon>Roseobacteraceae</taxon>
        <taxon>Roseovarius</taxon>
    </lineage>
</organism>
<dbReference type="InterPro" id="IPR002168">
    <property type="entry name" value="Lipase_GDXG_HIS_AS"/>
</dbReference>
<dbReference type="PROSITE" id="PS01173">
    <property type="entry name" value="LIPASE_GDXG_HIS"/>
    <property type="match status" value="1"/>
</dbReference>
<dbReference type="EMBL" id="FRBN01000018">
    <property type="protein sequence ID" value="SHL54794.1"/>
    <property type="molecule type" value="Genomic_DNA"/>
</dbReference>
<dbReference type="RefSeq" id="WP_073199251.1">
    <property type="nucleotide sequence ID" value="NZ_FRBN01000018.1"/>
</dbReference>